<feature type="domain" description="LysM" evidence="3">
    <location>
        <begin position="64"/>
        <end position="108"/>
    </location>
</feature>
<protein>
    <submittedName>
        <fullName evidence="4">LysM peptidoglycan-binding domain-containing M23 family metallopeptidase</fullName>
    </submittedName>
</protein>
<proteinExistence type="inferred from homology"/>
<evidence type="ECO:0000313" key="4">
    <source>
        <dbReference type="EMBL" id="MEJ8573303.1"/>
    </source>
</evidence>
<evidence type="ECO:0000256" key="2">
    <source>
        <dbReference type="SAM" id="MobiDB-lite"/>
    </source>
</evidence>
<dbReference type="Pfam" id="PF01551">
    <property type="entry name" value="Peptidase_M23"/>
    <property type="match status" value="1"/>
</dbReference>
<feature type="compositionally biased region" description="Polar residues" evidence="2">
    <location>
        <begin position="209"/>
        <end position="229"/>
    </location>
</feature>
<dbReference type="RefSeq" id="WP_340330999.1">
    <property type="nucleotide sequence ID" value="NZ_JAZHOF010000007.1"/>
</dbReference>
<dbReference type="GO" id="GO:0004222">
    <property type="term" value="F:metalloendopeptidase activity"/>
    <property type="evidence" value="ECO:0007669"/>
    <property type="project" value="TreeGrafter"/>
</dbReference>
<reference evidence="4 5" key="1">
    <citation type="submission" date="2024-02" db="EMBL/GenBank/DDBJ databases">
        <title>Genome analysis and characterization of Microbaculum marinisediminis sp. nov., isolated from marine sediment.</title>
        <authorList>
            <person name="Du Z.-J."/>
            <person name="Ye Y.-Q."/>
            <person name="Zhang Z.-R."/>
            <person name="Yuan S.-M."/>
            <person name="Zhang X.-Y."/>
        </authorList>
    </citation>
    <scope>NUCLEOTIDE SEQUENCE [LARGE SCALE GENOMIC DNA]</scope>
    <source>
        <strain evidence="4 5">SDUM1044001</strain>
    </source>
</reference>
<dbReference type="InterPro" id="IPR036779">
    <property type="entry name" value="LysM_dom_sf"/>
</dbReference>
<keyword evidence="5" id="KW-1185">Reference proteome</keyword>
<dbReference type="InterPro" id="IPR018392">
    <property type="entry name" value="LysM"/>
</dbReference>
<dbReference type="Pfam" id="PF01476">
    <property type="entry name" value="LysM"/>
    <property type="match status" value="2"/>
</dbReference>
<dbReference type="SUPFAM" id="SSF54106">
    <property type="entry name" value="LysM domain"/>
    <property type="match status" value="1"/>
</dbReference>
<gene>
    <name evidence="4" type="ORF">V3328_17560</name>
</gene>
<feature type="domain" description="LysM" evidence="3">
    <location>
        <begin position="157"/>
        <end position="201"/>
    </location>
</feature>
<dbReference type="InterPro" id="IPR016047">
    <property type="entry name" value="M23ase_b-sheet_dom"/>
</dbReference>
<organism evidence="4 5">
    <name type="scientific">Microbaculum marinum</name>
    <dbReference type="NCBI Taxonomy" id="1764581"/>
    <lineage>
        <taxon>Bacteria</taxon>
        <taxon>Pseudomonadati</taxon>
        <taxon>Pseudomonadota</taxon>
        <taxon>Alphaproteobacteria</taxon>
        <taxon>Hyphomicrobiales</taxon>
        <taxon>Tepidamorphaceae</taxon>
        <taxon>Microbaculum</taxon>
    </lineage>
</organism>
<dbReference type="AlphaFoldDB" id="A0AAW9RZJ1"/>
<dbReference type="Gene3D" id="3.10.350.10">
    <property type="entry name" value="LysM domain"/>
    <property type="match status" value="2"/>
</dbReference>
<accession>A0AAW9RZJ1</accession>
<name>A0AAW9RZJ1_9HYPH</name>
<feature type="region of interest" description="Disordered" evidence="2">
    <location>
        <begin position="209"/>
        <end position="243"/>
    </location>
</feature>
<dbReference type="Gene3D" id="2.70.70.10">
    <property type="entry name" value="Glucose Permease (Domain IIA)"/>
    <property type="match status" value="1"/>
</dbReference>
<evidence type="ECO:0000256" key="1">
    <source>
        <dbReference type="ARBA" id="ARBA00038420"/>
    </source>
</evidence>
<sequence length="404" mass="40774">MAAGCSSDTSRFAGSFFGGADPEYTGSVPPTPTQPVTSAALGDPRAQSAYNQLGSVPSGSGNGTTVIVGPGETVYSISQRYGVPANALMSVNGLGSASAVQPGQTLIIPVFSQAQNGWVRPDPASTGVKVAGPAPISAAPVAAASGSSSASVPAGGAMHTVTSGQTVYSLGRMYGVSPNAIIEANNLQAPYGVRIGQKVRIPGATTAKSASSTVQQAANNEAATTSAGSEANDAAATGSGDVQSAELPAPEKVAYAPQNDADAGTDTRAEIPQPAALSAGNFRWPVRGRVISSYGEKNDGGTNDGINVSVPEGTSVRASENGVVAYAGNELKGYGNLVLIRHSDDWVTAYAHNSELLVKRGDVVSRGQVIAKAGQTGSVSTPQMHFELRKGSQPVDPLKYLAAE</sequence>
<dbReference type="SMART" id="SM00257">
    <property type="entry name" value="LysM"/>
    <property type="match status" value="2"/>
</dbReference>
<dbReference type="CDD" id="cd12797">
    <property type="entry name" value="M23_peptidase"/>
    <property type="match status" value="1"/>
</dbReference>
<comment type="similarity">
    <text evidence="1">Belongs to the E.coli NlpD/Haemophilus LppB family.</text>
</comment>
<dbReference type="PANTHER" id="PTHR21666:SF263">
    <property type="entry name" value="MUREIN HYDROLASE ACTIVATOR NLPD"/>
    <property type="match status" value="1"/>
</dbReference>
<dbReference type="SUPFAM" id="SSF51261">
    <property type="entry name" value="Duplicated hybrid motif"/>
    <property type="match status" value="1"/>
</dbReference>
<dbReference type="PANTHER" id="PTHR21666">
    <property type="entry name" value="PEPTIDASE-RELATED"/>
    <property type="match status" value="1"/>
</dbReference>
<evidence type="ECO:0000313" key="5">
    <source>
        <dbReference type="Proteomes" id="UP001378188"/>
    </source>
</evidence>
<dbReference type="InterPro" id="IPR011055">
    <property type="entry name" value="Dup_hybrid_motif"/>
</dbReference>
<evidence type="ECO:0000259" key="3">
    <source>
        <dbReference type="PROSITE" id="PS51782"/>
    </source>
</evidence>
<dbReference type="EMBL" id="JAZHOF010000007">
    <property type="protein sequence ID" value="MEJ8573303.1"/>
    <property type="molecule type" value="Genomic_DNA"/>
</dbReference>
<dbReference type="CDD" id="cd00118">
    <property type="entry name" value="LysM"/>
    <property type="match status" value="2"/>
</dbReference>
<comment type="caution">
    <text evidence="4">The sequence shown here is derived from an EMBL/GenBank/DDBJ whole genome shotgun (WGS) entry which is preliminary data.</text>
</comment>
<dbReference type="PROSITE" id="PS51782">
    <property type="entry name" value="LYSM"/>
    <property type="match status" value="2"/>
</dbReference>
<dbReference type="Proteomes" id="UP001378188">
    <property type="component" value="Unassembled WGS sequence"/>
</dbReference>
<dbReference type="InterPro" id="IPR050570">
    <property type="entry name" value="Cell_wall_metabolism_enzyme"/>
</dbReference>